<dbReference type="Proteomes" id="UP001213000">
    <property type="component" value="Unassembled WGS sequence"/>
</dbReference>
<feature type="compositionally biased region" description="Low complexity" evidence="1">
    <location>
        <begin position="199"/>
        <end position="213"/>
    </location>
</feature>
<gene>
    <name evidence="2" type="ORF">NP233_g429</name>
</gene>
<feature type="region of interest" description="Disordered" evidence="1">
    <location>
        <begin position="1"/>
        <end position="63"/>
    </location>
</feature>
<evidence type="ECO:0000256" key="1">
    <source>
        <dbReference type="SAM" id="MobiDB-lite"/>
    </source>
</evidence>
<protein>
    <submittedName>
        <fullName evidence="2">Uncharacterized protein</fullName>
    </submittedName>
</protein>
<feature type="compositionally biased region" description="Polar residues" evidence="1">
    <location>
        <begin position="46"/>
        <end position="63"/>
    </location>
</feature>
<feature type="compositionally biased region" description="Polar residues" evidence="1">
    <location>
        <begin position="1"/>
        <end position="21"/>
    </location>
</feature>
<comment type="caution">
    <text evidence="2">The sequence shown here is derived from an EMBL/GenBank/DDBJ whole genome shotgun (WGS) entry which is preliminary data.</text>
</comment>
<name>A0AAD5W260_9AGAR</name>
<sequence>MGSSRLESRLPSASSIISYPTTEPGEDICQDRDVSMRSASSKSASNPDVASTTSVSTPDNSRLPSVAKLLSTLAEQDVRRKEDAIKSVVAAEVERVVAEQDVRRKEDTIKSIVAAEASVERTVKELLVALGITVSNTTSTKVGSGGAEPVQTPEIINSTQSALHLKRKRSDPTIVIESSIGIGTFNVYMNLSSQPRSPPSSATGTPAAPAVTPVKRQKTDDTVGPSHEREKEKKAASSSADKKD</sequence>
<evidence type="ECO:0000313" key="3">
    <source>
        <dbReference type="Proteomes" id="UP001213000"/>
    </source>
</evidence>
<organism evidence="2 3">
    <name type="scientific">Leucocoprinus birnbaumii</name>
    <dbReference type="NCBI Taxonomy" id="56174"/>
    <lineage>
        <taxon>Eukaryota</taxon>
        <taxon>Fungi</taxon>
        <taxon>Dikarya</taxon>
        <taxon>Basidiomycota</taxon>
        <taxon>Agaricomycotina</taxon>
        <taxon>Agaricomycetes</taxon>
        <taxon>Agaricomycetidae</taxon>
        <taxon>Agaricales</taxon>
        <taxon>Agaricineae</taxon>
        <taxon>Agaricaceae</taxon>
        <taxon>Leucocoprinus</taxon>
    </lineage>
</organism>
<evidence type="ECO:0000313" key="2">
    <source>
        <dbReference type="EMBL" id="KAJ3576425.1"/>
    </source>
</evidence>
<reference evidence="2" key="1">
    <citation type="submission" date="2022-07" db="EMBL/GenBank/DDBJ databases">
        <title>Genome Sequence of Leucocoprinus birnbaumii.</title>
        <authorList>
            <person name="Buettner E."/>
        </authorList>
    </citation>
    <scope>NUCLEOTIDE SEQUENCE</scope>
    <source>
        <strain evidence="2">VT141</strain>
    </source>
</reference>
<keyword evidence="3" id="KW-1185">Reference proteome</keyword>
<dbReference type="AlphaFoldDB" id="A0AAD5W260"/>
<feature type="compositionally biased region" description="Basic and acidic residues" evidence="1">
    <location>
        <begin position="217"/>
        <end position="244"/>
    </location>
</feature>
<feature type="compositionally biased region" description="Low complexity" evidence="1">
    <location>
        <begin position="36"/>
        <end position="45"/>
    </location>
</feature>
<dbReference type="EMBL" id="JANIEX010000012">
    <property type="protein sequence ID" value="KAJ3576425.1"/>
    <property type="molecule type" value="Genomic_DNA"/>
</dbReference>
<proteinExistence type="predicted"/>
<feature type="region of interest" description="Disordered" evidence="1">
    <location>
        <begin position="193"/>
        <end position="244"/>
    </location>
</feature>
<accession>A0AAD5W260</accession>